<comment type="caution">
    <text evidence="1">The sequence shown here is derived from an EMBL/GenBank/DDBJ whole genome shotgun (WGS) entry which is preliminary data.</text>
</comment>
<keyword evidence="2" id="KW-1185">Reference proteome</keyword>
<protein>
    <submittedName>
        <fullName evidence="1">Uncharacterized protein</fullName>
    </submittedName>
</protein>
<sequence length="241" mass="26592">MEDKEAGALLLKFAERVFRIATERNKIDRPTHSRPSTGDTPTWVAPLLAPRRRIPQHQIVRISEIGRPGLDVRRLAHFMSESSERLGVGFCRCLRGSVVLSPGLAALIRGGASGTSMKRKEYDDLAEATVADRVCKVVRARNKIILLFAWEETAPFASPFTQACEVLSALGETASGEAVVPLKISVDVMKVKYESGENTDYLGCVTASRVHEIVVYEDGVRSLRHLKEQGGIHVRLLSQQT</sequence>
<dbReference type="Proteomes" id="UP000494106">
    <property type="component" value="Unassembled WGS sequence"/>
</dbReference>
<accession>A0A8S1BLI1</accession>
<dbReference type="OrthoDB" id="411823at2759"/>
<gene>
    <name evidence="1" type="ORF">APLA_LOCUS17471</name>
</gene>
<reference evidence="1 2" key="1">
    <citation type="submission" date="2020-04" db="EMBL/GenBank/DDBJ databases">
        <authorList>
            <person name="Wallbank WR R."/>
            <person name="Pardo Diaz C."/>
            <person name="Kozak K."/>
            <person name="Martin S."/>
            <person name="Jiggins C."/>
            <person name="Moest M."/>
            <person name="Warren A I."/>
            <person name="Byers J.R.P. K."/>
            <person name="Montejo-Kovacevich G."/>
            <person name="Yen C E."/>
        </authorList>
    </citation>
    <scope>NUCLEOTIDE SEQUENCE [LARGE SCALE GENOMIC DNA]</scope>
</reference>
<dbReference type="EMBL" id="CADEBC010000737">
    <property type="protein sequence ID" value="CAB3260432.1"/>
    <property type="molecule type" value="Genomic_DNA"/>
</dbReference>
<proteinExistence type="predicted"/>
<evidence type="ECO:0000313" key="2">
    <source>
        <dbReference type="Proteomes" id="UP000494106"/>
    </source>
</evidence>
<dbReference type="AlphaFoldDB" id="A0A8S1BLI1"/>
<organism evidence="1 2">
    <name type="scientific">Arctia plantaginis</name>
    <name type="common">Wood tiger moth</name>
    <name type="synonym">Phalaena plantaginis</name>
    <dbReference type="NCBI Taxonomy" id="874455"/>
    <lineage>
        <taxon>Eukaryota</taxon>
        <taxon>Metazoa</taxon>
        <taxon>Ecdysozoa</taxon>
        <taxon>Arthropoda</taxon>
        <taxon>Hexapoda</taxon>
        <taxon>Insecta</taxon>
        <taxon>Pterygota</taxon>
        <taxon>Neoptera</taxon>
        <taxon>Endopterygota</taxon>
        <taxon>Lepidoptera</taxon>
        <taxon>Glossata</taxon>
        <taxon>Ditrysia</taxon>
        <taxon>Noctuoidea</taxon>
        <taxon>Erebidae</taxon>
        <taxon>Arctiinae</taxon>
        <taxon>Arctia</taxon>
    </lineage>
</organism>
<evidence type="ECO:0000313" key="1">
    <source>
        <dbReference type="EMBL" id="CAB3260432.1"/>
    </source>
</evidence>
<name>A0A8S1BLI1_ARCPL</name>